<proteinExistence type="predicted"/>
<dbReference type="AlphaFoldDB" id="A0A1A9VS28"/>
<dbReference type="Proteomes" id="UP000078200">
    <property type="component" value="Unassembled WGS sequence"/>
</dbReference>
<evidence type="ECO:0000256" key="1">
    <source>
        <dbReference type="SAM" id="MobiDB-lite"/>
    </source>
</evidence>
<dbReference type="EnsemblMetazoa" id="GAUT045720-RA">
    <property type="protein sequence ID" value="GAUT045720-PA"/>
    <property type="gene ID" value="GAUT045720"/>
</dbReference>
<reference evidence="3" key="1">
    <citation type="submission" date="2020-05" db="UniProtKB">
        <authorList>
            <consortium name="EnsemblMetazoa"/>
        </authorList>
    </citation>
    <scope>IDENTIFICATION</scope>
    <source>
        <strain evidence="3">TTRI</strain>
    </source>
</reference>
<organism evidence="3 4">
    <name type="scientific">Glossina austeni</name>
    <name type="common">Savannah tsetse fly</name>
    <dbReference type="NCBI Taxonomy" id="7395"/>
    <lineage>
        <taxon>Eukaryota</taxon>
        <taxon>Metazoa</taxon>
        <taxon>Ecdysozoa</taxon>
        <taxon>Arthropoda</taxon>
        <taxon>Hexapoda</taxon>
        <taxon>Insecta</taxon>
        <taxon>Pterygota</taxon>
        <taxon>Neoptera</taxon>
        <taxon>Endopterygota</taxon>
        <taxon>Diptera</taxon>
        <taxon>Brachycera</taxon>
        <taxon>Muscomorpha</taxon>
        <taxon>Hippoboscoidea</taxon>
        <taxon>Glossinidae</taxon>
        <taxon>Glossina</taxon>
    </lineage>
</organism>
<accession>A0A1A9VS28</accession>
<feature type="transmembrane region" description="Helical" evidence="2">
    <location>
        <begin position="86"/>
        <end position="104"/>
    </location>
</feature>
<keyword evidence="2" id="KW-0472">Membrane</keyword>
<evidence type="ECO:0000313" key="4">
    <source>
        <dbReference type="Proteomes" id="UP000078200"/>
    </source>
</evidence>
<keyword evidence="2" id="KW-1133">Transmembrane helix</keyword>
<protein>
    <submittedName>
        <fullName evidence="3">Uncharacterized protein</fullName>
    </submittedName>
</protein>
<evidence type="ECO:0000313" key="3">
    <source>
        <dbReference type="EnsemblMetazoa" id="GAUT045720-PA"/>
    </source>
</evidence>
<dbReference type="VEuPathDB" id="VectorBase:GAUT045720"/>
<feature type="transmembrane region" description="Helical" evidence="2">
    <location>
        <begin position="124"/>
        <end position="146"/>
    </location>
</feature>
<keyword evidence="4" id="KW-1185">Reference proteome</keyword>
<sequence>MSASGSPKRSIAHGIGTARHTFYKLNLKARMVRLKVRPFLHFQAKAQRIPYRAGQCPGNSKSKRYRCTLCQRILQSIERCSTKTQFVVTVTITSQTTAAMLLTFHGRNFSYRVEHPYNEKSSYIVFSFINFVFASVCSIVATAHIADDEYRFDITGRPGQMEERLRNDQRNKGEVPDTPDSERAIVNLHQLVSSSEFLCPESIVFTSDTMSAKSGSLISRSTNDDTGETTNMPSISFSLNPCSVL</sequence>
<evidence type="ECO:0000256" key="2">
    <source>
        <dbReference type="SAM" id="Phobius"/>
    </source>
</evidence>
<feature type="region of interest" description="Disordered" evidence="1">
    <location>
        <begin position="215"/>
        <end position="234"/>
    </location>
</feature>
<name>A0A1A9VS28_GLOAU</name>
<keyword evidence="2" id="KW-0812">Transmembrane</keyword>